<reference evidence="2" key="1">
    <citation type="submission" date="2024-04" db="UniProtKB">
        <authorList>
            <consortium name="EnsemblMetazoa"/>
        </authorList>
    </citation>
    <scope>IDENTIFICATION</scope>
    <source>
        <strain evidence="2">EBRO</strain>
    </source>
</reference>
<dbReference type="AlphaFoldDB" id="A0AAG5DJJ8"/>
<proteinExistence type="predicted"/>
<accession>A0AAG5DJJ8</accession>
<evidence type="ECO:0008006" key="4">
    <source>
        <dbReference type="Google" id="ProtNLM"/>
    </source>
</evidence>
<feature type="chain" id="PRO_5042615640" description="Secreted protein" evidence="1">
    <location>
        <begin position="26"/>
        <end position="97"/>
    </location>
</feature>
<protein>
    <recommendedName>
        <fullName evidence="4">Secreted protein</fullName>
    </recommendedName>
</protein>
<evidence type="ECO:0000256" key="1">
    <source>
        <dbReference type="SAM" id="SignalP"/>
    </source>
</evidence>
<sequence>MYFKNPLCQVLCLVITVILYRGATAECDSNSMEALISYKLEKLEQCMIEKVKQERTDASEFHHDSFSNETSVRNIMERIGQKSCESLQRILNRTAPT</sequence>
<dbReference type="Proteomes" id="UP000075880">
    <property type="component" value="Unassembled WGS sequence"/>
</dbReference>
<dbReference type="EnsemblMetazoa" id="ENSAATROPT012630">
    <property type="protein sequence ID" value="ENSAATROPP011467"/>
    <property type="gene ID" value="ENSAATROPG010280"/>
</dbReference>
<evidence type="ECO:0000313" key="3">
    <source>
        <dbReference type="Proteomes" id="UP000075880"/>
    </source>
</evidence>
<evidence type="ECO:0000313" key="2">
    <source>
        <dbReference type="EnsemblMetazoa" id="ENSAATROPP011467"/>
    </source>
</evidence>
<organism evidence="2 3">
    <name type="scientific">Anopheles atroparvus</name>
    <name type="common">European mosquito</name>
    <dbReference type="NCBI Taxonomy" id="41427"/>
    <lineage>
        <taxon>Eukaryota</taxon>
        <taxon>Metazoa</taxon>
        <taxon>Ecdysozoa</taxon>
        <taxon>Arthropoda</taxon>
        <taxon>Hexapoda</taxon>
        <taxon>Insecta</taxon>
        <taxon>Pterygota</taxon>
        <taxon>Neoptera</taxon>
        <taxon>Endopterygota</taxon>
        <taxon>Diptera</taxon>
        <taxon>Nematocera</taxon>
        <taxon>Culicoidea</taxon>
        <taxon>Culicidae</taxon>
        <taxon>Anophelinae</taxon>
        <taxon>Anopheles</taxon>
    </lineage>
</organism>
<feature type="signal peptide" evidence="1">
    <location>
        <begin position="1"/>
        <end position="25"/>
    </location>
</feature>
<keyword evidence="1" id="KW-0732">Signal</keyword>
<name>A0AAG5DJJ8_ANOAO</name>
<keyword evidence="3" id="KW-1185">Reference proteome</keyword>